<dbReference type="RefSeq" id="WP_100205092.1">
    <property type="nucleotide sequence ID" value="NZ_PGGW01000069.1"/>
</dbReference>
<evidence type="ECO:0000313" key="1">
    <source>
        <dbReference type="EMBL" id="PJE94482.1"/>
    </source>
</evidence>
<sequence length="154" mass="16479">MPSEDGPLAAVTASPRVEYRQFALCDVNEAGADGGLRPGRIVHPGPHGVTLTCGGNDFYPEVRVELWAGAPPGEDAGDWDAVETAAFTSPHGRVGVRSWDGGMASPELDLGAPGTYRLRAYCRGRAAAATRVGRELYYRGVEEWLLRLWPVGAE</sequence>
<dbReference type="Proteomes" id="UP000230407">
    <property type="component" value="Unassembled WGS sequence"/>
</dbReference>
<comment type="caution">
    <text evidence="1">The sequence shown here is derived from an EMBL/GenBank/DDBJ whole genome shotgun (WGS) entry which is preliminary data.</text>
</comment>
<dbReference type="AlphaFoldDB" id="A0A2M8LRB2"/>
<name>A0A2M8LRB2_9ACTN</name>
<protein>
    <submittedName>
        <fullName evidence="1">Uncharacterized protein</fullName>
    </submittedName>
</protein>
<accession>A0A2M8LRB2</accession>
<proteinExistence type="predicted"/>
<keyword evidence="2" id="KW-1185">Reference proteome</keyword>
<gene>
    <name evidence="1" type="ORF">CUT44_30170</name>
</gene>
<dbReference type="EMBL" id="PGGW01000069">
    <property type="protein sequence ID" value="PJE94482.1"/>
    <property type="molecule type" value="Genomic_DNA"/>
</dbReference>
<reference evidence="1 2" key="1">
    <citation type="submission" date="2017-11" db="EMBL/GenBank/DDBJ databases">
        <title>Streptomyces carmine sp. nov., a novel actinomycete isolated from Sophora alopecuroides in Xinjiang, China.</title>
        <authorList>
            <person name="Wang Y."/>
            <person name="Luo X."/>
            <person name="Wan C."/>
            <person name="Zhang L."/>
        </authorList>
    </citation>
    <scope>NUCLEOTIDE SEQUENCE [LARGE SCALE GENOMIC DNA]</scope>
    <source>
        <strain evidence="1 2">TRM SA0054</strain>
    </source>
</reference>
<organism evidence="1 2">
    <name type="scientific">Streptomyces carminius</name>
    <dbReference type="NCBI Taxonomy" id="2665496"/>
    <lineage>
        <taxon>Bacteria</taxon>
        <taxon>Bacillati</taxon>
        <taxon>Actinomycetota</taxon>
        <taxon>Actinomycetes</taxon>
        <taxon>Kitasatosporales</taxon>
        <taxon>Streptomycetaceae</taxon>
        <taxon>Streptomyces</taxon>
    </lineage>
</organism>
<evidence type="ECO:0000313" key="2">
    <source>
        <dbReference type="Proteomes" id="UP000230407"/>
    </source>
</evidence>